<dbReference type="Proteomes" id="UP000325579">
    <property type="component" value="Unassembled WGS sequence"/>
</dbReference>
<evidence type="ECO:0000313" key="8">
    <source>
        <dbReference type="EMBL" id="KAE8399836.1"/>
    </source>
</evidence>
<dbReference type="InterPro" id="IPR050984">
    <property type="entry name" value="Gfo/Idh/MocA_domain"/>
</dbReference>
<dbReference type="SUPFAM" id="SSF55347">
    <property type="entry name" value="Glyceraldehyde-3-phosphate dehydrogenase-like, C-terminal domain"/>
    <property type="match status" value="1"/>
</dbReference>
<evidence type="ECO:0000259" key="7">
    <source>
        <dbReference type="Pfam" id="PF22725"/>
    </source>
</evidence>
<comment type="similarity">
    <text evidence="1">Belongs to the Gfo/Idh/MocA family.</text>
</comment>
<dbReference type="Pfam" id="PF01408">
    <property type="entry name" value="GFO_IDH_MocA"/>
    <property type="match status" value="1"/>
</dbReference>
<dbReference type="GO" id="GO:0047837">
    <property type="term" value="F:D-xylose 1-dehydrogenase (NADP+) activity"/>
    <property type="evidence" value="ECO:0007669"/>
    <property type="project" value="UniProtKB-EC"/>
</dbReference>
<evidence type="ECO:0000256" key="1">
    <source>
        <dbReference type="ARBA" id="ARBA00010928"/>
    </source>
</evidence>
<name>A0A5N7D098_9EURO</name>
<keyword evidence="9" id="KW-1185">Reference proteome</keyword>
<proteinExistence type="inferred from homology"/>
<dbReference type="InterPro" id="IPR000683">
    <property type="entry name" value="Gfo/Idh/MocA-like_OxRdtase_N"/>
</dbReference>
<feature type="domain" description="GFO/IDH/MocA-like oxidoreductase" evidence="7">
    <location>
        <begin position="153"/>
        <end position="282"/>
    </location>
</feature>
<dbReference type="GeneID" id="43672750"/>
<organism evidence="8 9">
    <name type="scientific">Aspergillus pseudonomiae</name>
    <dbReference type="NCBI Taxonomy" id="1506151"/>
    <lineage>
        <taxon>Eukaryota</taxon>
        <taxon>Fungi</taxon>
        <taxon>Dikarya</taxon>
        <taxon>Ascomycota</taxon>
        <taxon>Pezizomycotina</taxon>
        <taxon>Eurotiomycetes</taxon>
        <taxon>Eurotiomycetidae</taxon>
        <taxon>Eurotiales</taxon>
        <taxon>Aspergillaceae</taxon>
        <taxon>Aspergillus</taxon>
        <taxon>Aspergillus subgen. Circumdati</taxon>
    </lineage>
</organism>
<evidence type="ECO:0000313" key="9">
    <source>
        <dbReference type="Proteomes" id="UP000325579"/>
    </source>
</evidence>
<dbReference type="EMBL" id="ML736825">
    <property type="protein sequence ID" value="KAE8399836.1"/>
    <property type="molecule type" value="Genomic_DNA"/>
</dbReference>
<dbReference type="PANTHER" id="PTHR22604">
    <property type="entry name" value="OXIDOREDUCTASES"/>
    <property type="match status" value="1"/>
</dbReference>
<evidence type="ECO:0000256" key="5">
    <source>
        <dbReference type="ARBA" id="ARBA00049233"/>
    </source>
</evidence>
<dbReference type="AlphaFoldDB" id="A0A5N7D098"/>
<reference evidence="8 9" key="1">
    <citation type="submission" date="2019-04" db="EMBL/GenBank/DDBJ databases">
        <authorList>
            <consortium name="DOE Joint Genome Institute"/>
            <person name="Mondo S."/>
            <person name="Kjaerbolling I."/>
            <person name="Vesth T."/>
            <person name="Frisvad J.C."/>
            <person name="Nybo J.L."/>
            <person name="Theobald S."/>
            <person name="Kildgaard S."/>
            <person name="Isbrandt T."/>
            <person name="Kuo A."/>
            <person name="Sato A."/>
            <person name="Lyhne E.K."/>
            <person name="Kogle M.E."/>
            <person name="Wiebenga A."/>
            <person name="Kun R.S."/>
            <person name="Lubbers R.J."/>
            <person name="Makela M.R."/>
            <person name="Barry K."/>
            <person name="Chovatia M."/>
            <person name="Clum A."/>
            <person name="Daum C."/>
            <person name="Haridas S."/>
            <person name="He G."/>
            <person name="LaButti K."/>
            <person name="Lipzen A."/>
            <person name="Riley R."/>
            <person name="Salamov A."/>
            <person name="Simmons B.A."/>
            <person name="Magnuson J.K."/>
            <person name="Henrissat B."/>
            <person name="Mortensen U.H."/>
            <person name="Larsen T.O."/>
            <person name="Devries R.P."/>
            <person name="Grigoriev I.V."/>
            <person name="Machida M."/>
            <person name="Baker S.E."/>
            <person name="Andersen M.R."/>
            <person name="Cantor M.N."/>
            <person name="Hua S.X."/>
        </authorList>
    </citation>
    <scope>NUCLEOTIDE SEQUENCE [LARGE SCALE GENOMIC DNA]</scope>
    <source>
        <strain evidence="8 9">CBS 119388</strain>
    </source>
</reference>
<feature type="domain" description="Gfo/Idh/MocA-like oxidoreductase N-terminal" evidence="6">
    <location>
        <begin position="13"/>
        <end position="142"/>
    </location>
</feature>
<dbReference type="OrthoDB" id="2129491at2759"/>
<evidence type="ECO:0000256" key="2">
    <source>
        <dbReference type="ARBA" id="ARBA00023002"/>
    </source>
</evidence>
<dbReference type="Pfam" id="PF22725">
    <property type="entry name" value="GFO_IDH_MocA_C3"/>
    <property type="match status" value="1"/>
</dbReference>
<dbReference type="SUPFAM" id="SSF51735">
    <property type="entry name" value="NAD(P)-binding Rossmann-fold domains"/>
    <property type="match status" value="1"/>
</dbReference>
<dbReference type="EC" id="1.1.1.179" evidence="3"/>
<evidence type="ECO:0000256" key="3">
    <source>
        <dbReference type="ARBA" id="ARBA00038984"/>
    </source>
</evidence>
<sequence>MSEVEDDEIELLHWGILGTGCYAKCFVGNLNYHMGKEDPNGPHRALVGVASSRSEDMAKELLDSFDVPDCTLTFRDYSELVHSSLIDVVFIATPHSHHFQNALLALEAGKHVVCQKSLTVNAAQAKKLFEIAQRKQLCLMEGWWLWWPQASRKTCQLLREGEIGEVNRIVANFGIRNNYCMFRSESGRLTSKELAGGALLERNLALHWILRALPGGASRPTQVTSTMKKYPKSGVDETTTVEMIFSTGVREIHAKASASLSTAAGSDGQLAYVIIEGSNGKIEIHGWETIPTELYVFKNRYSLSELYRETLQEAEPLFIPEADEVARCIREELLESPEMPWAESLLVMEIMDLVRKQNDLHYPPQIETSEPSISPLSKPLWGWLSSTGHQV</sequence>
<evidence type="ECO:0000259" key="6">
    <source>
        <dbReference type="Pfam" id="PF01408"/>
    </source>
</evidence>
<protein>
    <recommendedName>
        <fullName evidence="3">D-xylose 1-dehydrogenase (NADP(+), D-xylono-1,5-lactone-forming)</fullName>
        <ecNumber evidence="3">1.1.1.179</ecNumber>
    </recommendedName>
    <alternativeName>
        <fullName evidence="4">D-xylose-NADP dehydrogenase</fullName>
    </alternativeName>
</protein>
<keyword evidence="2" id="KW-0560">Oxidoreductase</keyword>
<dbReference type="InterPro" id="IPR036291">
    <property type="entry name" value="NAD(P)-bd_dom_sf"/>
</dbReference>
<accession>A0A5N7D098</accession>
<dbReference type="InterPro" id="IPR055170">
    <property type="entry name" value="GFO_IDH_MocA-like_dom"/>
</dbReference>
<gene>
    <name evidence="8" type="ORF">BDV37DRAFT_287153</name>
</gene>
<dbReference type="Gene3D" id="3.40.50.720">
    <property type="entry name" value="NAD(P)-binding Rossmann-like Domain"/>
    <property type="match status" value="1"/>
</dbReference>
<dbReference type="GO" id="GO:0000166">
    <property type="term" value="F:nucleotide binding"/>
    <property type="evidence" value="ECO:0007669"/>
    <property type="project" value="InterPro"/>
</dbReference>
<comment type="catalytic activity">
    <reaction evidence="5">
        <text>D-xylose + NADP(+) = D-xylono-1,5-lactone + NADPH + H(+)</text>
        <dbReference type="Rhea" id="RHEA:22000"/>
        <dbReference type="ChEBI" id="CHEBI:15378"/>
        <dbReference type="ChEBI" id="CHEBI:15867"/>
        <dbReference type="ChEBI" id="CHEBI:53455"/>
        <dbReference type="ChEBI" id="CHEBI:57783"/>
        <dbReference type="ChEBI" id="CHEBI:58349"/>
        <dbReference type="EC" id="1.1.1.179"/>
    </reaction>
</comment>
<dbReference type="Gene3D" id="3.30.360.10">
    <property type="entry name" value="Dihydrodipicolinate Reductase, domain 2"/>
    <property type="match status" value="1"/>
</dbReference>
<dbReference type="RefSeq" id="XP_031937155.1">
    <property type="nucleotide sequence ID" value="XM_032088059.1"/>
</dbReference>
<evidence type="ECO:0000256" key="4">
    <source>
        <dbReference type="ARBA" id="ARBA00042988"/>
    </source>
</evidence>
<dbReference type="PANTHER" id="PTHR22604:SF115">
    <property type="entry name" value="DIHYDRODIOL DEHYDROGENASE, PUTATIVE (AFU_ORTHOLOGUE AFUA_1G07520)-RELATED"/>
    <property type="match status" value="1"/>
</dbReference>